<dbReference type="InterPro" id="IPR019775">
    <property type="entry name" value="WD40_repeat_CS"/>
</dbReference>
<proteinExistence type="predicted"/>
<name>A0A9W9ZNX1_9CNID</name>
<comment type="caution">
    <text evidence="6">The sequence shown here is derived from an EMBL/GenBank/DDBJ whole genome shotgun (WGS) entry which is preliminary data.</text>
</comment>
<dbReference type="InterPro" id="IPR001680">
    <property type="entry name" value="WD40_rpt"/>
</dbReference>
<evidence type="ECO:0000259" key="5">
    <source>
        <dbReference type="Pfam" id="PF23774"/>
    </source>
</evidence>
<dbReference type="PROSITE" id="PS00678">
    <property type="entry name" value="WD_REPEATS_1"/>
    <property type="match status" value="1"/>
</dbReference>
<feature type="region of interest" description="Disordered" evidence="4">
    <location>
        <begin position="310"/>
        <end position="404"/>
    </location>
</feature>
<dbReference type="GO" id="GO:0003730">
    <property type="term" value="F:mRNA 3'-UTR binding"/>
    <property type="evidence" value="ECO:0007669"/>
    <property type="project" value="TreeGrafter"/>
</dbReference>
<dbReference type="InterPro" id="IPR056421">
    <property type="entry name" value="TPR_GEMI5"/>
</dbReference>
<feature type="region of interest" description="Disordered" evidence="4">
    <location>
        <begin position="526"/>
        <end position="545"/>
    </location>
</feature>
<evidence type="ECO:0000256" key="3">
    <source>
        <dbReference type="PROSITE-ProRule" id="PRU00221"/>
    </source>
</evidence>
<keyword evidence="2" id="KW-0677">Repeat</keyword>
<feature type="compositionally biased region" description="Basic and acidic residues" evidence="4">
    <location>
        <begin position="1016"/>
        <end position="1031"/>
    </location>
</feature>
<feature type="compositionally biased region" description="Basic residues" evidence="4">
    <location>
        <begin position="337"/>
        <end position="347"/>
    </location>
</feature>
<dbReference type="GO" id="GO:0005634">
    <property type="term" value="C:nucleus"/>
    <property type="evidence" value="ECO:0007669"/>
    <property type="project" value="TreeGrafter"/>
</dbReference>
<feature type="compositionally biased region" description="Polar residues" evidence="4">
    <location>
        <begin position="1048"/>
        <end position="1060"/>
    </location>
</feature>
<keyword evidence="7" id="KW-1185">Reference proteome</keyword>
<dbReference type="SMART" id="SM00320">
    <property type="entry name" value="WD40"/>
    <property type="match status" value="4"/>
</dbReference>
<dbReference type="GO" id="GO:0032797">
    <property type="term" value="C:SMN complex"/>
    <property type="evidence" value="ECO:0007669"/>
    <property type="project" value="TreeGrafter"/>
</dbReference>
<evidence type="ECO:0000256" key="4">
    <source>
        <dbReference type="SAM" id="MobiDB-lite"/>
    </source>
</evidence>
<dbReference type="InterPro" id="IPR036322">
    <property type="entry name" value="WD40_repeat_dom_sf"/>
</dbReference>
<evidence type="ECO:0000313" key="6">
    <source>
        <dbReference type="EMBL" id="KAJ7385171.1"/>
    </source>
</evidence>
<accession>A0A9W9ZNX1</accession>
<dbReference type="InterPro" id="IPR015943">
    <property type="entry name" value="WD40/YVTN_repeat-like_dom_sf"/>
</dbReference>
<feature type="compositionally biased region" description="Basic and acidic residues" evidence="4">
    <location>
        <begin position="1201"/>
        <end position="1218"/>
    </location>
</feature>
<feature type="repeat" description="WD" evidence="3">
    <location>
        <begin position="237"/>
        <end position="279"/>
    </location>
</feature>
<dbReference type="InterPro" id="IPR052640">
    <property type="entry name" value="Gemin-5"/>
</dbReference>
<evidence type="ECO:0000256" key="1">
    <source>
        <dbReference type="ARBA" id="ARBA00022574"/>
    </source>
</evidence>
<feature type="compositionally biased region" description="Polar residues" evidence="4">
    <location>
        <begin position="1181"/>
        <end position="1196"/>
    </location>
</feature>
<dbReference type="OrthoDB" id="7326421at2759"/>
<dbReference type="PROSITE" id="PS50294">
    <property type="entry name" value="WD_REPEATS_REGION"/>
    <property type="match status" value="2"/>
</dbReference>
<keyword evidence="1 3" id="KW-0853">WD repeat</keyword>
<reference evidence="6" key="1">
    <citation type="submission" date="2023-01" db="EMBL/GenBank/DDBJ databases">
        <title>Genome assembly of the deep-sea coral Lophelia pertusa.</title>
        <authorList>
            <person name="Herrera S."/>
            <person name="Cordes E."/>
        </authorList>
    </citation>
    <scope>NUCLEOTIDE SEQUENCE</scope>
    <source>
        <strain evidence="6">USNM1676648</strain>
        <tissue evidence="6">Polyp</tissue>
    </source>
</reference>
<feature type="compositionally biased region" description="Basic residues" evidence="4">
    <location>
        <begin position="1159"/>
        <end position="1168"/>
    </location>
</feature>
<dbReference type="EMBL" id="MU825882">
    <property type="protein sequence ID" value="KAJ7385171.1"/>
    <property type="molecule type" value="Genomic_DNA"/>
</dbReference>
<organism evidence="6 7">
    <name type="scientific">Desmophyllum pertusum</name>
    <dbReference type="NCBI Taxonomy" id="174260"/>
    <lineage>
        <taxon>Eukaryota</taxon>
        <taxon>Metazoa</taxon>
        <taxon>Cnidaria</taxon>
        <taxon>Anthozoa</taxon>
        <taxon>Hexacorallia</taxon>
        <taxon>Scleractinia</taxon>
        <taxon>Caryophylliina</taxon>
        <taxon>Caryophylliidae</taxon>
        <taxon>Desmophyllum</taxon>
    </lineage>
</organism>
<evidence type="ECO:0000256" key="2">
    <source>
        <dbReference type="ARBA" id="ARBA00022737"/>
    </source>
</evidence>
<gene>
    <name evidence="6" type="primary">GEMIN5_1</name>
    <name evidence="6" type="ORF">OS493_017548</name>
</gene>
<dbReference type="PANTHER" id="PTHR46362">
    <property type="entry name" value="GEM-ASSOCIATED PROTEIN 5"/>
    <property type="match status" value="1"/>
</dbReference>
<dbReference type="Pfam" id="PF00400">
    <property type="entry name" value="WD40"/>
    <property type="match status" value="2"/>
</dbReference>
<protein>
    <submittedName>
        <fullName evidence="6">Gem-associated protein 5</fullName>
    </submittedName>
</protein>
<dbReference type="SUPFAM" id="SSF50978">
    <property type="entry name" value="WD40 repeat-like"/>
    <property type="match status" value="1"/>
</dbReference>
<dbReference type="Proteomes" id="UP001163046">
    <property type="component" value="Unassembled WGS sequence"/>
</dbReference>
<feature type="domain" description="Gem-associated protein 5 TPR" evidence="5">
    <location>
        <begin position="552"/>
        <end position="760"/>
    </location>
</feature>
<feature type="compositionally biased region" description="Basic and acidic residues" evidence="4">
    <location>
        <begin position="348"/>
        <end position="370"/>
    </location>
</feature>
<feature type="compositionally biased region" description="Basic and acidic residues" evidence="4">
    <location>
        <begin position="1234"/>
        <end position="1247"/>
    </location>
</feature>
<dbReference type="PROSITE" id="PS50082">
    <property type="entry name" value="WD_REPEATS_2"/>
    <property type="match status" value="2"/>
</dbReference>
<dbReference type="Gene3D" id="2.130.10.10">
    <property type="entry name" value="YVTN repeat-like/Quinoprotein amine dehydrogenase"/>
    <property type="match status" value="1"/>
</dbReference>
<feature type="compositionally biased region" description="Polar residues" evidence="4">
    <location>
        <begin position="389"/>
        <end position="398"/>
    </location>
</feature>
<feature type="repeat" description="WD" evidence="3">
    <location>
        <begin position="280"/>
        <end position="313"/>
    </location>
</feature>
<sequence>MLRVWQTASSVGPYEALTLWQGIKSKVMVVKWHPSKEGLLAFEQMMVKWEFIISSLKGQTCLQHTTRGQCILCLGVLLAPKQGMVAHFICTAVQEMGVFLNNTGHFMEDAVDVNALILKTNNLKHKPFGRADVSWNPDGSVLALGNEDGSIEVYVPPDLTQVGIIITHKKSITTLVWNHGYQELTTTGTAGNVSCKYWLASGSNESTIHVHDLGSMLDDSSSSTSRSAPITECFHQLVGHSGRVTDLSWSPHQAELLLSSSYDGTVQVWDVVKGEALWNFRGHSSRVMCVVWSYLDPDLVYSGGEDGTVRPWKPSLQQHRQPPVSDRKTSHSSSKSSKNKKSKQKGKGKGESTDKESWRQETAPKPEHSAVDAVQGVENSSDRSKETELTSSIQNTESKPGFVAATIEEEQIVKTQDEMSEKEVALAEIKEGNEDVGTEPKAEVMSEIEVNPADTCSANEKKMSAVIFKQEQVVPLRSRVSLEAAASSTKKKRKVKSMFPLSAIADSKSKTVTRKECIELARMIYGQEEQDKPSSDGSSSHGTAGSDGLVNLGLFADRRSAYTMFATEGQHHKESGNLEYKLQLEIWKGNLGGALEMAANNNQLTEWLVALSPLAGRDVWMATTRAFADQLESQGLHQRAVLYYLACHDTYKAIDVFRKQAMYREAIALAKVRLSPLDPVLFDLYSTWARKLETDNSFEQAAKCYLAVHSSADAVRVLCRRGDQPSLRTALQVALLCDEPELACSLALRLTYSYLMTSNWQACHEILKGCPGVEAHMLNVCVHELLLVTLIKEQTINEDACEDGERTEISSFLNSHTNTSELWGKYSHVDAPALCNSPWIANNNPSKWFVVCVLEAWCHSGAFKPDSAATLYQALKSYYETISTGVETIPEILSRMSLEITLGMLSALSGNLYSACQYWLQALSHCNRHCLFALQRQLCCILLPHGTGSLDNLLSLSHELCSVNASNEPKKSESTAQLFLHFHAYYCKALLIEIWYRCPDVLGIFQFHQDVSVEIKEESERGDTGSDRSAKLGDSVDDLPPESEPSKIGTTSVNSDNYQINGDGNVGEGKDVGVGVTVDEDDKRKAYDPKEPFASTKLNLVEKQDLMSTLKNVQTVLLSDHHVKISNLRELLTEIRKAMLLKRSKQFLQVQSTNSQLNQKKKKDKKPKAQPAHLAQPLGFSPSSSEGDPASETGSRCSPGKPEECAQAESREDNKAVDAEDSESLTGINAEDAVLGKETNDKGEKQSEGNNECAAYGERLDDVGAVPASEMITNDLTTPERKRPVDLRYTTSDTSLELLTEEEERVLKELEQLEFKDLPSLAVGVGFDNGKPLRILRGSSYTCR</sequence>
<dbReference type="Pfam" id="PF23774">
    <property type="entry name" value="TPR_GEMI5"/>
    <property type="match status" value="1"/>
</dbReference>
<dbReference type="PANTHER" id="PTHR46362:SF1">
    <property type="entry name" value="GEM-ASSOCIATED PROTEIN 5"/>
    <property type="match status" value="1"/>
</dbReference>
<feature type="region of interest" description="Disordered" evidence="4">
    <location>
        <begin position="1150"/>
        <end position="1262"/>
    </location>
</feature>
<dbReference type="GO" id="GO:0000387">
    <property type="term" value="P:spliceosomal snRNP assembly"/>
    <property type="evidence" value="ECO:0007669"/>
    <property type="project" value="TreeGrafter"/>
</dbReference>
<evidence type="ECO:0000313" key="7">
    <source>
        <dbReference type="Proteomes" id="UP001163046"/>
    </source>
</evidence>
<feature type="region of interest" description="Disordered" evidence="4">
    <location>
        <begin position="1016"/>
        <end position="1074"/>
    </location>
</feature>